<gene>
    <name evidence="1" type="ORF">SHM_08390</name>
</gene>
<protein>
    <submittedName>
        <fullName evidence="1">Uncharacterized protein</fullName>
    </submittedName>
</protein>
<organism evidence="1 2">
    <name type="scientific">Spiroplasma ixodetis</name>
    <dbReference type="NCBI Taxonomy" id="2141"/>
    <lineage>
        <taxon>Bacteria</taxon>
        <taxon>Bacillati</taxon>
        <taxon>Mycoplasmatota</taxon>
        <taxon>Mollicutes</taxon>
        <taxon>Entomoplasmatales</taxon>
        <taxon>Spiroplasmataceae</taxon>
        <taxon>Spiroplasma</taxon>
    </lineage>
</organism>
<accession>A0ABN6SW68</accession>
<proteinExistence type="predicted"/>
<sequence length="44" mass="5076">MTDSDSVYNKKNNTNLKISNFKSVLLNKDSVKYSPGIFTKKIFF</sequence>
<evidence type="ECO:0000313" key="1">
    <source>
        <dbReference type="EMBL" id="BDT03193.1"/>
    </source>
</evidence>
<name>A0ABN6SW68_9MOLU</name>
<dbReference type="Proteomes" id="UP001163387">
    <property type="component" value="Chromosome"/>
</dbReference>
<dbReference type="EMBL" id="AP026933">
    <property type="protein sequence ID" value="BDT03193.1"/>
    <property type="molecule type" value="Genomic_DNA"/>
</dbReference>
<reference evidence="1 2" key="1">
    <citation type="journal article" date="2022" name="Front. Microbiol.">
        <title>Male-killing mechanisms vary between Spiroplasma species.</title>
        <authorList>
            <person name="Arai H."/>
            <person name="Inoue M."/>
            <person name="Kageyama D."/>
        </authorList>
    </citation>
    <scope>NUCLEOTIDE SEQUENCE [LARGE SCALE GENOMIC DNA]</scope>
    <source>
        <strain evidence="2">sHm</strain>
    </source>
</reference>
<keyword evidence="2" id="KW-1185">Reference proteome</keyword>
<evidence type="ECO:0000313" key="2">
    <source>
        <dbReference type="Proteomes" id="UP001163387"/>
    </source>
</evidence>